<sequence>MKKYLALLLILFALQSCYYPVKKDYGIYSKSLVFSKDQKWLINTIRTGVDSHHREMMDKETLKLFNELSNGQAYTLQMAKSQNIIQDNIPFQPENEDLETLKNTSDFNFLVNISTIKVRNDLDTSGAGEQFTYQRNETSAIMDVYDIRTMKKVYSFKASSLVSVEKGEKVTIFTPTSEMMTMKNFRSLLKSIKKNAVKS</sequence>
<evidence type="ECO:0008006" key="3">
    <source>
        <dbReference type="Google" id="ProtNLM"/>
    </source>
</evidence>
<dbReference type="AlphaFoldDB" id="A0A086BM05"/>
<evidence type="ECO:0000313" key="1">
    <source>
        <dbReference type="EMBL" id="KFF29969.1"/>
    </source>
</evidence>
<evidence type="ECO:0000313" key="2">
    <source>
        <dbReference type="Proteomes" id="UP000028709"/>
    </source>
</evidence>
<organism evidence="1 2">
    <name type="scientific">Chryseobacterium piperi</name>
    <dbReference type="NCBI Taxonomy" id="558152"/>
    <lineage>
        <taxon>Bacteria</taxon>
        <taxon>Pseudomonadati</taxon>
        <taxon>Bacteroidota</taxon>
        <taxon>Flavobacteriia</taxon>
        <taxon>Flavobacteriales</taxon>
        <taxon>Weeksellaceae</taxon>
        <taxon>Chryseobacterium group</taxon>
        <taxon>Chryseobacterium</taxon>
    </lineage>
</organism>
<dbReference type="EMBL" id="JPRJ01000002">
    <property type="protein sequence ID" value="KFF29969.1"/>
    <property type="molecule type" value="Genomic_DNA"/>
</dbReference>
<gene>
    <name evidence="1" type="ORF">IQ37_02000</name>
</gene>
<dbReference type="STRING" id="558152.IQ37_02000"/>
<accession>A0A086BM05</accession>
<dbReference type="KEGG" id="cpip:CJF12_09685"/>
<keyword evidence="2" id="KW-1185">Reference proteome</keyword>
<dbReference type="OrthoDB" id="1243440at2"/>
<proteinExistence type="predicted"/>
<dbReference type="Proteomes" id="UP000028709">
    <property type="component" value="Unassembled WGS sequence"/>
</dbReference>
<protein>
    <recommendedName>
        <fullName evidence="3">Lipoprotein</fullName>
    </recommendedName>
</protein>
<reference evidence="1 2" key="1">
    <citation type="submission" date="2014-07" db="EMBL/GenBank/DDBJ databases">
        <title>Genome of Chryseobacterium piperi CTM.</title>
        <authorList>
            <person name="Pipes S.E."/>
            <person name="Stropko S.J."/>
            <person name="Newman J.D."/>
        </authorList>
    </citation>
    <scope>NUCLEOTIDE SEQUENCE [LARGE SCALE GENOMIC DNA]</scope>
    <source>
        <strain evidence="1 2">CTM</strain>
    </source>
</reference>
<dbReference type="RefSeq" id="WP_034681200.1">
    <property type="nucleotide sequence ID" value="NZ_CP023049.2"/>
</dbReference>
<comment type="caution">
    <text evidence="1">The sequence shown here is derived from an EMBL/GenBank/DDBJ whole genome shotgun (WGS) entry which is preliminary data.</text>
</comment>
<dbReference type="PROSITE" id="PS51257">
    <property type="entry name" value="PROKAR_LIPOPROTEIN"/>
    <property type="match status" value="1"/>
</dbReference>
<name>A0A086BM05_9FLAO</name>
<dbReference type="eggNOG" id="ENOG50310UA">
    <property type="taxonomic scope" value="Bacteria"/>
</dbReference>